<name>A0A2S9H0E3_9BURK</name>
<dbReference type="AlphaFoldDB" id="A0A2S9H0E3"/>
<reference evidence="1 2" key="1">
    <citation type="submission" date="2018-02" db="EMBL/GenBank/DDBJ databases">
        <title>Solimicrobium silvestre gen. nov., sp. nov., isolated from alpine forest soil.</title>
        <authorList>
            <person name="Margesin R."/>
            <person name="Albuquerque L."/>
            <person name="Zhang D.-C."/>
            <person name="Froufe H.J.C."/>
            <person name="Severino R."/>
            <person name="Roxo I."/>
            <person name="Egas C."/>
            <person name="Da Costa M.S."/>
        </authorList>
    </citation>
    <scope>NUCLEOTIDE SEQUENCE [LARGE SCALE GENOMIC DNA]</scope>
    <source>
        <strain evidence="1 2">S20-91</strain>
    </source>
</reference>
<gene>
    <name evidence="1" type="ORF">S2091_1815</name>
</gene>
<dbReference type="Gene3D" id="3.20.20.150">
    <property type="entry name" value="Divalent-metal-dependent TIM barrel enzymes"/>
    <property type="match status" value="1"/>
</dbReference>
<proteinExistence type="predicted"/>
<dbReference type="RefSeq" id="WP_105531479.1">
    <property type="nucleotide sequence ID" value="NZ_PUGF01000007.1"/>
</dbReference>
<dbReference type="SUPFAM" id="SSF51658">
    <property type="entry name" value="Xylose isomerase-like"/>
    <property type="match status" value="1"/>
</dbReference>
<evidence type="ECO:0000313" key="1">
    <source>
        <dbReference type="EMBL" id="PRC93428.1"/>
    </source>
</evidence>
<keyword evidence="2" id="KW-1185">Reference proteome</keyword>
<dbReference type="OrthoDB" id="9785907at2"/>
<organism evidence="1 2">
    <name type="scientific">Solimicrobium silvestre</name>
    <dbReference type="NCBI Taxonomy" id="2099400"/>
    <lineage>
        <taxon>Bacteria</taxon>
        <taxon>Pseudomonadati</taxon>
        <taxon>Pseudomonadota</taxon>
        <taxon>Betaproteobacteria</taxon>
        <taxon>Burkholderiales</taxon>
        <taxon>Oxalobacteraceae</taxon>
        <taxon>Solimicrobium</taxon>
    </lineage>
</organism>
<accession>A0A2S9H0E3</accession>
<evidence type="ECO:0000313" key="2">
    <source>
        <dbReference type="Proteomes" id="UP000237839"/>
    </source>
</evidence>
<dbReference type="Proteomes" id="UP000237839">
    <property type="component" value="Unassembled WGS sequence"/>
</dbReference>
<dbReference type="EMBL" id="PUGF01000007">
    <property type="protein sequence ID" value="PRC93428.1"/>
    <property type="molecule type" value="Genomic_DNA"/>
</dbReference>
<evidence type="ECO:0008006" key="3">
    <source>
        <dbReference type="Google" id="ProtNLM"/>
    </source>
</evidence>
<protein>
    <recommendedName>
        <fullName evidence="3">Xylose isomerase-like TIM barrel</fullName>
    </recommendedName>
</protein>
<comment type="caution">
    <text evidence="1">The sequence shown here is derived from an EMBL/GenBank/DDBJ whole genome shotgun (WGS) entry which is preliminary data.</text>
</comment>
<sequence length="404" mass="44632">MQLNHLPAAPHLMYCTNIHAAENWGEISASLDEHLPLIKQELKSSSTLIEPFALGLRLSAIAANELSQPEHLEELKSQLSRLNAYVPSINAFPYGGFHTAPIKQLVYQPDWLTTKRQTYTLQCAQILAQLLPDGVSGSISTVPGAFKSQPWHVENNLHIAHHLIEVAAGLVKLERGSGKLIALALEPEPCCMLETVAETIHFFQNFLFSPEAVSTFAKLIGVNRSDAEALLRRHIGVCYDVCHAAVEFENPVDALQSLQAAGIGIPKIQLSCALRIPQMLAELHPAVMRFNDGVYLHQVVVSQQGKLQRFTDLPEALSAFEQGTADGEWRIHCHVPVFLSQLDLFESTQAELLAVLQALRSNTFSAHLEIETYTWDVLPAAFKTESKATAIAREIAFIMKEIAL</sequence>
<dbReference type="InterPro" id="IPR036237">
    <property type="entry name" value="Xyl_isomerase-like_sf"/>
</dbReference>